<comment type="function">
    <text evidence="8">Ligates lysine onto the cytidine present at position 34 of the AUA codon-specific tRNA(Ile) that contains the anticodon CAU, in an ATP-dependent manner. Cytidine is converted to lysidine, thus changing the amino acid specificity of the tRNA from methionine to isoleucine.</text>
</comment>
<dbReference type="Pfam" id="PF01171">
    <property type="entry name" value="ATP_bind_3"/>
    <property type="match status" value="1"/>
</dbReference>
<gene>
    <name evidence="8 10" type="primary">tilS</name>
    <name evidence="10" type="ORF">GV828_01795</name>
</gene>
<keyword evidence="11" id="KW-1185">Reference proteome</keyword>
<comment type="domain">
    <text evidence="8">The N-terminal region contains the highly conserved SGGXDS motif, predicted to be a P-loop motif involved in ATP binding.</text>
</comment>
<dbReference type="InterPro" id="IPR011063">
    <property type="entry name" value="TilS/TtcA_N"/>
</dbReference>
<dbReference type="InterPro" id="IPR012796">
    <property type="entry name" value="Lysidine-tRNA-synth_C"/>
</dbReference>
<protein>
    <recommendedName>
        <fullName evidence="8">tRNA(Ile)-lysidine synthase</fullName>
        <ecNumber evidence="8">6.3.4.19</ecNumber>
    </recommendedName>
    <alternativeName>
        <fullName evidence="8">tRNA(Ile)-2-lysyl-cytidine synthase</fullName>
    </alternativeName>
    <alternativeName>
        <fullName evidence="8">tRNA(Ile)-lysidine synthetase</fullName>
    </alternativeName>
</protein>
<proteinExistence type="inferred from homology"/>
<dbReference type="HAMAP" id="MF_01161">
    <property type="entry name" value="tRNA_Ile_lys_synt"/>
    <property type="match status" value="1"/>
</dbReference>
<comment type="caution">
    <text evidence="10">The sequence shown here is derived from an EMBL/GenBank/DDBJ whole genome shotgun (WGS) entry which is preliminary data.</text>
</comment>
<comment type="similarity">
    <text evidence="8">Belongs to the tRNA(Ile)-lysidine synthase family.</text>
</comment>
<keyword evidence="2 8" id="KW-0963">Cytoplasm</keyword>
<sequence length="434" mass="51348">MLNKFQKHLENHFPYLQGKKLLIAASGGVDSMVLTHLFQQLNYEIYLAHCNFNLRGKESDEEQNFVENYAKENNLNLNLNSFDTKLYAKEHKLSIQVAARQLRYIWFYQILEENKLDFILTAHHLNDSLETFFINLSRGTGLNGLVGIPSQNDKIVRPLLNFSREEILEYAEKNSISWREDSSNASTKYVRNHFRHEVLPEITKVYPQFLEQFKDTLHHLQQAQSLVSDAAAMIYQQVVTEKNNQKFIRLFDLKRLPNYEAYLYQWLQPLGFTAWNDIYDLIDAETGKYVVSEKYRISKDRDFLIVEPIAESDTQEYYLPEDTNLQNPISLNLQLTHTWEISDNRNKIFVDKEKLKFPLIIRKWRKGDYFCPFGIHGSKKVSKFFRDEKFTLSEKENSWLLLSENQVVWIIGKAQDQRFKVNDSTKQIIQIEFK</sequence>
<organism evidence="10 11">
    <name type="scientific">Flavobacterium ichthyis</name>
    <dbReference type="NCBI Taxonomy" id="2698827"/>
    <lineage>
        <taxon>Bacteria</taxon>
        <taxon>Pseudomonadati</taxon>
        <taxon>Bacteroidota</taxon>
        <taxon>Flavobacteriia</taxon>
        <taxon>Flavobacteriales</taxon>
        <taxon>Flavobacteriaceae</taxon>
        <taxon>Flavobacterium</taxon>
    </lineage>
</organism>
<dbReference type="SUPFAM" id="SSF52402">
    <property type="entry name" value="Adenine nucleotide alpha hydrolases-like"/>
    <property type="match status" value="1"/>
</dbReference>
<keyword evidence="4 8" id="KW-0819">tRNA processing</keyword>
<evidence type="ECO:0000259" key="9">
    <source>
        <dbReference type="SMART" id="SM00977"/>
    </source>
</evidence>
<dbReference type="CDD" id="cd01992">
    <property type="entry name" value="TilS_N"/>
    <property type="match status" value="1"/>
</dbReference>
<feature type="binding site" evidence="8">
    <location>
        <begin position="26"/>
        <end position="31"/>
    </location>
    <ligand>
        <name>ATP</name>
        <dbReference type="ChEBI" id="CHEBI:30616"/>
    </ligand>
</feature>
<comment type="catalytic activity">
    <reaction evidence="7 8">
        <text>cytidine(34) in tRNA(Ile2) + L-lysine + ATP = lysidine(34) in tRNA(Ile2) + AMP + diphosphate + H(+)</text>
        <dbReference type="Rhea" id="RHEA:43744"/>
        <dbReference type="Rhea" id="RHEA-COMP:10625"/>
        <dbReference type="Rhea" id="RHEA-COMP:10670"/>
        <dbReference type="ChEBI" id="CHEBI:15378"/>
        <dbReference type="ChEBI" id="CHEBI:30616"/>
        <dbReference type="ChEBI" id="CHEBI:32551"/>
        <dbReference type="ChEBI" id="CHEBI:33019"/>
        <dbReference type="ChEBI" id="CHEBI:82748"/>
        <dbReference type="ChEBI" id="CHEBI:83665"/>
        <dbReference type="ChEBI" id="CHEBI:456215"/>
        <dbReference type="EC" id="6.3.4.19"/>
    </reaction>
</comment>
<evidence type="ECO:0000256" key="5">
    <source>
        <dbReference type="ARBA" id="ARBA00022741"/>
    </source>
</evidence>
<dbReference type="Gene3D" id="3.40.50.620">
    <property type="entry name" value="HUPs"/>
    <property type="match status" value="1"/>
</dbReference>
<dbReference type="NCBIfam" id="TIGR02433">
    <property type="entry name" value="lysidine_TilS_C"/>
    <property type="match status" value="1"/>
</dbReference>
<dbReference type="SUPFAM" id="SSF56037">
    <property type="entry name" value="PheT/TilS domain"/>
    <property type="match status" value="1"/>
</dbReference>
<keyword evidence="6 8" id="KW-0067">ATP-binding</keyword>
<dbReference type="EC" id="6.3.4.19" evidence="8"/>
<name>A0ABW9Z996_9FLAO</name>
<keyword evidence="3 8" id="KW-0436">Ligase</keyword>
<dbReference type="PANTHER" id="PTHR43033:SF1">
    <property type="entry name" value="TRNA(ILE)-LYSIDINE SYNTHASE-RELATED"/>
    <property type="match status" value="1"/>
</dbReference>
<dbReference type="SMART" id="SM00977">
    <property type="entry name" value="TilS_C"/>
    <property type="match status" value="1"/>
</dbReference>
<evidence type="ECO:0000313" key="11">
    <source>
        <dbReference type="Proteomes" id="UP000798602"/>
    </source>
</evidence>
<accession>A0ABW9Z996</accession>
<comment type="subcellular location">
    <subcellularLocation>
        <location evidence="1 8">Cytoplasm</location>
    </subcellularLocation>
</comment>
<dbReference type="RefSeq" id="WP_166535755.1">
    <property type="nucleotide sequence ID" value="NZ_JAABLM010000002.1"/>
</dbReference>
<evidence type="ECO:0000256" key="3">
    <source>
        <dbReference type="ARBA" id="ARBA00022598"/>
    </source>
</evidence>
<evidence type="ECO:0000256" key="1">
    <source>
        <dbReference type="ARBA" id="ARBA00004496"/>
    </source>
</evidence>
<dbReference type="InterPro" id="IPR014729">
    <property type="entry name" value="Rossmann-like_a/b/a_fold"/>
</dbReference>
<dbReference type="NCBIfam" id="TIGR02432">
    <property type="entry name" value="lysidine_TilS_N"/>
    <property type="match status" value="1"/>
</dbReference>
<keyword evidence="5 8" id="KW-0547">Nucleotide-binding</keyword>
<dbReference type="Proteomes" id="UP000798602">
    <property type="component" value="Unassembled WGS sequence"/>
</dbReference>
<evidence type="ECO:0000256" key="8">
    <source>
        <dbReference type="HAMAP-Rule" id="MF_01161"/>
    </source>
</evidence>
<dbReference type="InterPro" id="IPR012094">
    <property type="entry name" value="tRNA_Ile_lys_synt"/>
</dbReference>
<feature type="domain" description="Lysidine-tRNA(Ile) synthetase C-terminal" evidence="9">
    <location>
        <begin position="359"/>
        <end position="431"/>
    </location>
</feature>
<evidence type="ECO:0000256" key="7">
    <source>
        <dbReference type="ARBA" id="ARBA00048539"/>
    </source>
</evidence>
<dbReference type="InterPro" id="IPR012795">
    <property type="entry name" value="tRNA_Ile_lys_synt_N"/>
</dbReference>
<dbReference type="GO" id="GO:0032267">
    <property type="term" value="F:tRNA(Ile)-lysidine synthase activity"/>
    <property type="evidence" value="ECO:0007669"/>
    <property type="project" value="UniProtKB-EC"/>
</dbReference>
<reference evidence="11" key="1">
    <citation type="submission" date="2020-01" db="EMBL/GenBank/DDBJ databases">
        <title>Sphingomonas sp. strain CSW-10.</title>
        <authorList>
            <person name="Chen W.-M."/>
        </authorList>
    </citation>
    <scope>NUCLEOTIDE SEQUENCE [LARGE SCALE GENOMIC DNA]</scope>
    <source>
        <strain evidence="11">NST-5</strain>
    </source>
</reference>
<dbReference type="PANTHER" id="PTHR43033">
    <property type="entry name" value="TRNA(ILE)-LYSIDINE SYNTHASE-RELATED"/>
    <property type="match status" value="1"/>
</dbReference>
<evidence type="ECO:0000313" key="10">
    <source>
        <dbReference type="EMBL" id="NBL63927.1"/>
    </source>
</evidence>
<evidence type="ECO:0000256" key="4">
    <source>
        <dbReference type="ARBA" id="ARBA00022694"/>
    </source>
</evidence>
<evidence type="ECO:0000256" key="2">
    <source>
        <dbReference type="ARBA" id="ARBA00022490"/>
    </source>
</evidence>
<dbReference type="EMBL" id="JAABLM010000002">
    <property type="protein sequence ID" value="NBL63927.1"/>
    <property type="molecule type" value="Genomic_DNA"/>
</dbReference>
<evidence type="ECO:0000256" key="6">
    <source>
        <dbReference type="ARBA" id="ARBA00022840"/>
    </source>
</evidence>